<dbReference type="PANTHER" id="PTHR30441:SF4">
    <property type="entry name" value="PROTEIN ASMA"/>
    <property type="match status" value="1"/>
</dbReference>
<dbReference type="Pfam" id="PF05170">
    <property type="entry name" value="AsmA"/>
    <property type="match status" value="1"/>
</dbReference>
<evidence type="ECO:0000313" key="4">
    <source>
        <dbReference type="Proteomes" id="UP000476281"/>
    </source>
</evidence>
<feature type="region of interest" description="Disordered" evidence="1">
    <location>
        <begin position="37"/>
        <end position="58"/>
    </location>
</feature>
<dbReference type="Proteomes" id="UP000476281">
    <property type="component" value="Unassembled WGS sequence"/>
</dbReference>
<organism evidence="3 4">
    <name type="scientific">Enterobacter hormaechei</name>
    <dbReference type="NCBI Taxonomy" id="158836"/>
    <lineage>
        <taxon>Bacteria</taxon>
        <taxon>Pseudomonadati</taxon>
        <taxon>Pseudomonadota</taxon>
        <taxon>Gammaproteobacteria</taxon>
        <taxon>Enterobacterales</taxon>
        <taxon>Enterobacteriaceae</taxon>
        <taxon>Enterobacter</taxon>
        <taxon>Enterobacter cloacae complex</taxon>
    </lineage>
</organism>
<evidence type="ECO:0000313" key="3">
    <source>
        <dbReference type="EMBL" id="KAB2433898.1"/>
    </source>
</evidence>
<feature type="domain" description="AsmA" evidence="2">
    <location>
        <begin position="15"/>
        <end position="137"/>
    </location>
</feature>
<gene>
    <name evidence="3" type="ORF">F9C29_33805</name>
</gene>
<feature type="non-terminal residue" evidence="3">
    <location>
        <position position="1"/>
    </location>
</feature>
<dbReference type="GO" id="GO:0005886">
    <property type="term" value="C:plasma membrane"/>
    <property type="evidence" value="ECO:0007669"/>
    <property type="project" value="TreeGrafter"/>
</dbReference>
<evidence type="ECO:0000259" key="2">
    <source>
        <dbReference type="Pfam" id="PF05170"/>
    </source>
</evidence>
<dbReference type="InterPro" id="IPR052894">
    <property type="entry name" value="AsmA-related"/>
</dbReference>
<protein>
    <submittedName>
        <fullName evidence="3">Outer membrane assembly protein AsmA</fullName>
    </submittedName>
</protein>
<accession>A0A6L3X6L9</accession>
<dbReference type="AlphaFoldDB" id="A0A6L3X6L9"/>
<dbReference type="GO" id="GO:0090313">
    <property type="term" value="P:regulation of protein targeting to membrane"/>
    <property type="evidence" value="ECO:0007669"/>
    <property type="project" value="TreeGrafter"/>
</dbReference>
<evidence type="ECO:0000256" key="1">
    <source>
        <dbReference type="SAM" id="MobiDB-lite"/>
    </source>
</evidence>
<feature type="non-terminal residue" evidence="3">
    <location>
        <position position="142"/>
    </location>
</feature>
<proteinExistence type="predicted"/>
<dbReference type="InterPro" id="IPR007844">
    <property type="entry name" value="AsmA"/>
</dbReference>
<dbReference type="PANTHER" id="PTHR30441">
    <property type="entry name" value="DUF748 DOMAIN-CONTAINING PROTEIN"/>
    <property type="match status" value="1"/>
</dbReference>
<dbReference type="EMBL" id="WBSZ01002496">
    <property type="protein sequence ID" value="KAB2433898.1"/>
    <property type="molecule type" value="Genomic_DNA"/>
</dbReference>
<reference evidence="3 4" key="1">
    <citation type="submission" date="2019-09" db="EMBL/GenBank/DDBJ databases">
        <title>Reversal of blaTEM antimicrobial resistance by CRISPR-Cas9 in clinical E. coli and other Enterobacteriaceae strains.</title>
        <authorList>
            <person name="Tagliaferri T."/>
            <person name="Guimaraes N."/>
            <person name="Pereira M."/>
            <person name="Felicori L."/>
            <person name="Horz H.-P."/>
            <person name="Santos S."/>
            <person name="Mendes T."/>
        </authorList>
    </citation>
    <scope>NUCLEOTIDE SEQUENCE [LARGE SCALE GENOMIC DNA]</scope>
    <source>
        <strain evidence="3 4">E2_blaTEM_MG</strain>
    </source>
</reference>
<sequence>ANDSALKGQASVTLDEKPKWVLDLQFDKLNLENLLPPQPVNATDEGATQVGQSQVTQSRPVISSNLDQPDYNGLRGFTADILLKANSVRWRGIDFTDVSSQMFNHNGLLVISELSGKMGAGNLSLPGTLDVRKDVASAAFQP</sequence>
<name>A0A6L3X6L9_9ENTR</name>
<comment type="caution">
    <text evidence="3">The sequence shown here is derived from an EMBL/GenBank/DDBJ whole genome shotgun (WGS) entry which is preliminary data.</text>
</comment>
<feature type="compositionally biased region" description="Polar residues" evidence="1">
    <location>
        <begin position="49"/>
        <end position="58"/>
    </location>
</feature>